<proteinExistence type="predicted"/>
<evidence type="ECO:0000313" key="1">
    <source>
        <dbReference type="Proteomes" id="UP000095286"/>
    </source>
</evidence>
<name>A0AC35UF84_9BILA</name>
<dbReference type="Proteomes" id="UP000095286">
    <property type="component" value="Unplaced"/>
</dbReference>
<sequence>MNDVVLQCILASAMLIVTILAGLVPLKVCKKLILKGGVFSQRSAKLLTMLTCFGGGVFLATCFLDIFPHMTEQYEEVQKLMGRTFGFPFVYFLVCIGFFLVYSIEEVTMKVFGMQHSHGHEHSSPHNDEKKGSTAAIVEDSRSSNWSIDDDSMPKISHHDIIDESVKYMTTEEPKQASILKTITFAFVMSFHSILEGIALGVQDTKASIINLFISLLLHKAIEAFTVGIQISKSNTERTRLVVITIVLYAIMTPLGSILGVAIKNSSINEVVKEVICTILEALACGTFLYVAIVEIIATEKMKQKYPIMKLLAMFTGFMVISAFQSIDIIMGTGHGHTH</sequence>
<protein>
    <submittedName>
        <fullName evidence="2">Zinc transporter ZIP3</fullName>
    </submittedName>
</protein>
<accession>A0AC35UF84</accession>
<dbReference type="WBParaSite" id="RSKR_0001059700.1">
    <property type="protein sequence ID" value="RSKR_0001059700.1"/>
    <property type="gene ID" value="RSKR_0001059700"/>
</dbReference>
<organism evidence="1 2">
    <name type="scientific">Rhabditophanes sp. KR3021</name>
    <dbReference type="NCBI Taxonomy" id="114890"/>
    <lineage>
        <taxon>Eukaryota</taxon>
        <taxon>Metazoa</taxon>
        <taxon>Ecdysozoa</taxon>
        <taxon>Nematoda</taxon>
        <taxon>Chromadorea</taxon>
        <taxon>Rhabditida</taxon>
        <taxon>Tylenchina</taxon>
        <taxon>Panagrolaimomorpha</taxon>
        <taxon>Strongyloidoidea</taxon>
        <taxon>Alloionematidae</taxon>
        <taxon>Rhabditophanes</taxon>
    </lineage>
</organism>
<evidence type="ECO:0000313" key="2">
    <source>
        <dbReference type="WBParaSite" id="RSKR_0001059700.1"/>
    </source>
</evidence>
<reference evidence="2" key="1">
    <citation type="submission" date="2016-11" db="UniProtKB">
        <authorList>
            <consortium name="WormBaseParasite"/>
        </authorList>
    </citation>
    <scope>IDENTIFICATION</scope>
    <source>
        <strain evidence="2">KR3021</strain>
    </source>
</reference>